<organism evidence="1 2">
    <name type="scientific">Mytilus galloprovincialis</name>
    <name type="common">Mediterranean mussel</name>
    <dbReference type="NCBI Taxonomy" id="29158"/>
    <lineage>
        <taxon>Eukaryota</taxon>
        <taxon>Metazoa</taxon>
        <taxon>Spiralia</taxon>
        <taxon>Lophotrochozoa</taxon>
        <taxon>Mollusca</taxon>
        <taxon>Bivalvia</taxon>
        <taxon>Autobranchia</taxon>
        <taxon>Pteriomorphia</taxon>
        <taxon>Mytilida</taxon>
        <taxon>Mytiloidea</taxon>
        <taxon>Mytilidae</taxon>
        <taxon>Mytilinae</taxon>
        <taxon>Mytilus</taxon>
    </lineage>
</organism>
<name>A0A8B6F644_MYTGA</name>
<gene>
    <name evidence="1" type="ORF">MGAL_10B085082</name>
</gene>
<dbReference type="AlphaFoldDB" id="A0A8B6F644"/>
<evidence type="ECO:0000313" key="2">
    <source>
        <dbReference type="Proteomes" id="UP000596742"/>
    </source>
</evidence>
<comment type="caution">
    <text evidence="1">The sequence shown here is derived from an EMBL/GenBank/DDBJ whole genome shotgun (WGS) entry which is preliminary data.</text>
</comment>
<dbReference type="EMBL" id="UYJE01006227">
    <property type="protein sequence ID" value="VDI44072.1"/>
    <property type="molecule type" value="Genomic_DNA"/>
</dbReference>
<reference evidence="1" key="1">
    <citation type="submission" date="2018-11" db="EMBL/GenBank/DDBJ databases">
        <authorList>
            <person name="Alioto T."/>
            <person name="Alioto T."/>
        </authorList>
    </citation>
    <scope>NUCLEOTIDE SEQUENCE</scope>
</reference>
<dbReference type="Proteomes" id="UP000596742">
    <property type="component" value="Unassembled WGS sequence"/>
</dbReference>
<accession>A0A8B6F644</accession>
<proteinExistence type="predicted"/>
<evidence type="ECO:0000313" key="1">
    <source>
        <dbReference type="EMBL" id="VDI44072.1"/>
    </source>
</evidence>
<protein>
    <submittedName>
        <fullName evidence="1">Uncharacterized protein</fullName>
    </submittedName>
</protein>
<sequence length="149" mass="16671">MLVEFPDSYFAQPEIVIFGGGTLSIPFQFRRQVMNICCARRSSIPGPHAAVLTPPRPTATSNQKTSEEDVFTGFFWTSFFSGERRGDGALVDFVLDEEVNFLDEGRLLEVEESSMLEYKPGPLNAADCLSRLSQDEDETTCRNIAEEYA</sequence>
<keyword evidence="2" id="KW-1185">Reference proteome</keyword>